<dbReference type="KEGG" id="wsu:WS0614"/>
<evidence type="ECO:0000313" key="3">
    <source>
        <dbReference type="Proteomes" id="UP000000422"/>
    </source>
</evidence>
<gene>
    <name evidence="2" type="ordered locus">WS0614</name>
</gene>
<dbReference type="EMBL" id="BX571658">
    <property type="protein sequence ID" value="CAE09745.1"/>
    <property type="molecule type" value="Genomic_DNA"/>
</dbReference>
<sequence length="194" mass="21266">MKCLLCGKWSWKVLCPSCLEWLKITPQKRDLGGLVVYSFYDFDEVRECLHSKYAPIGSKVMALLAQKAALYLASHRELKGLGLSGVALDDEPKEGYSHTAIIARAFKMAGIVPVIGALRATHSVKYAGKSLEFRHQNPRGFCFDGSKKIESAVLIDDLVTTGSTMLEAKKVLEREGVEVAFGLSLSDARGLVES</sequence>
<dbReference type="InterPro" id="IPR051910">
    <property type="entry name" value="ComF/GntX_DNA_util-trans"/>
</dbReference>
<evidence type="ECO:0000313" key="2">
    <source>
        <dbReference type="EMBL" id="CAE09745.1"/>
    </source>
</evidence>
<protein>
    <recommendedName>
        <fullName evidence="4">Phosphoribosyltransferase domain-containing protein</fullName>
    </recommendedName>
</protein>
<dbReference type="Gene3D" id="3.40.50.2020">
    <property type="match status" value="1"/>
</dbReference>
<dbReference type="STRING" id="273121.WS0614"/>
<dbReference type="RefSeq" id="WP_011138545.1">
    <property type="nucleotide sequence ID" value="NC_005090.1"/>
</dbReference>
<dbReference type="PANTHER" id="PTHR47505:SF1">
    <property type="entry name" value="DNA UTILIZATION PROTEIN YHGH"/>
    <property type="match status" value="1"/>
</dbReference>
<dbReference type="SUPFAM" id="SSF53271">
    <property type="entry name" value="PRTase-like"/>
    <property type="match status" value="1"/>
</dbReference>
<evidence type="ECO:0008006" key="4">
    <source>
        <dbReference type="Google" id="ProtNLM"/>
    </source>
</evidence>
<dbReference type="InterPro" id="IPR000836">
    <property type="entry name" value="PRTase_dom"/>
</dbReference>
<dbReference type="HOGENOM" id="CLU_072544_0_0_7"/>
<dbReference type="CDD" id="cd06223">
    <property type="entry name" value="PRTases_typeI"/>
    <property type="match status" value="1"/>
</dbReference>
<dbReference type="PANTHER" id="PTHR47505">
    <property type="entry name" value="DNA UTILIZATION PROTEIN YHGH"/>
    <property type="match status" value="1"/>
</dbReference>
<dbReference type="AlphaFoldDB" id="Q7MSB1"/>
<comment type="similarity">
    <text evidence="1">Belongs to the ComF/GntX family.</text>
</comment>
<dbReference type="Proteomes" id="UP000000422">
    <property type="component" value="Chromosome"/>
</dbReference>
<organism evidence="3">
    <name type="scientific">Wolinella succinogenes (strain ATCC 29543 / DSM 1740 / CCUG 13145 / JCM 31913 / LMG 7466 / NCTC 11488 / FDC 602W)</name>
    <name type="common">Vibrio succinogenes</name>
    <dbReference type="NCBI Taxonomy" id="273121"/>
    <lineage>
        <taxon>Bacteria</taxon>
        <taxon>Pseudomonadati</taxon>
        <taxon>Campylobacterota</taxon>
        <taxon>Epsilonproteobacteria</taxon>
        <taxon>Campylobacterales</taxon>
        <taxon>Helicobacteraceae</taxon>
        <taxon>Wolinella</taxon>
    </lineage>
</organism>
<dbReference type="eggNOG" id="COG1040">
    <property type="taxonomic scope" value="Bacteria"/>
</dbReference>
<proteinExistence type="inferred from homology"/>
<keyword evidence="3" id="KW-1185">Reference proteome</keyword>
<name>Q7MSB1_WOLSU</name>
<accession>Q7MSB1</accession>
<evidence type="ECO:0000256" key="1">
    <source>
        <dbReference type="ARBA" id="ARBA00008007"/>
    </source>
</evidence>
<reference evidence="2 3" key="1">
    <citation type="journal article" date="2003" name="Proc. Natl. Acad. Sci. U.S.A.">
        <title>Complete genome sequence and analysis of Wolinella succinogenes.</title>
        <authorList>
            <person name="Baar C."/>
            <person name="Eppinger M."/>
            <person name="Raddatz G."/>
            <person name="Simon JM."/>
            <person name="Lanz C."/>
            <person name="Klimmek O."/>
            <person name="Nandakumar R."/>
            <person name="Gross R."/>
            <person name="Rosinus A."/>
            <person name="Keller H."/>
            <person name="Jagtap P."/>
            <person name="Linke B."/>
            <person name="Meyer F."/>
            <person name="Lederer H."/>
            <person name="Schuster S.C."/>
        </authorList>
    </citation>
    <scope>NUCLEOTIDE SEQUENCE [LARGE SCALE GENOMIC DNA]</scope>
    <source>
        <strain evidence="3">ATCC 29543 / DSM 1740 / CCUG 13145 / JCM 31913 / LMG 7466 / NCTC 11488 / FDC 602W</strain>
    </source>
</reference>
<dbReference type="InterPro" id="IPR029057">
    <property type="entry name" value="PRTase-like"/>
</dbReference>